<evidence type="ECO:0000313" key="1">
    <source>
        <dbReference type="EMBL" id="PON67756.1"/>
    </source>
</evidence>
<dbReference type="AlphaFoldDB" id="A0A2P5D378"/>
<dbReference type="Gene3D" id="3.30.420.10">
    <property type="entry name" value="Ribonuclease H-like superfamily/Ribonuclease H"/>
    <property type="match status" value="1"/>
</dbReference>
<dbReference type="OrthoDB" id="1903608at2759"/>
<keyword evidence="2" id="KW-1185">Reference proteome</keyword>
<dbReference type="InterPro" id="IPR036397">
    <property type="entry name" value="RNaseH_sf"/>
</dbReference>
<dbReference type="EMBL" id="JXTC01000301">
    <property type="protein sequence ID" value="PON67756.1"/>
    <property type="molecule type" value="Genomic_DNA"/>
</dbReference>
<protein>
    <submittedName>
        <fullName evidence="1">Ribonuclease H-like domain containing protein</fullName>
    </submittedName>
</protein>
<dbReference type="Proteomes" id="UP000237000">
    <property type="component" value="Unassembled WGS sequence"/>
</dbReference>
<reference evidence="2" key="1">
    <citation type="submission" date="2016-06" db="EMBL/GenBank/DDBJ databases">
        <title>Parallel loss of symbiosis genes in relatives of nitrogen-fixing non-legume Parasponia.</title>
        <authorList>
            <person name="Van Velzen R."/>
            <person name="Holmer R."/>
            <person name="Bu F."/>
            <person name="Rutten L."/>
            <person name="Van Zeijl A."/>
            <person name="Liu W."/>
            <person name="Santuari L."/>
            <person name="Cao Q."/>
            <person name="Sharma T."/>
            <person name="Shen D."/>
            <person name="Roswanjaya Y."/>
            <person name="Wardhani T."/>
            <person name="Kalhor M.S."/>
            <person name="Jansen J."/>
            <person name="Van den Hoogen J."/>
            <person name="Gungor B."/>
            <person name="Hartog M."/>
            <person name="Hontelez J."/>
            <person name="Verver J."/>
            <person name="Yang W.-C."/>
            <person name="Schijlen E."/>
            <person name="Repin R."/>
            <person name="Schilthuizen M."/>
            <person name="Schranz E."/>
            <person name="Heidstra R."/>
            <person name="Miyata K."/>
            <person name="Fedorova E."/>
            <person name="Kohlen W."/>
            <person name="Bisseling T."/>
            <person name="Smit S."/>
            <person name="Geurts R."/>
        </authorList>
    </citation>
    <scope>NUCLEOTIDE SEQUENCE [LARGE SCALE GENOMIC DNA]</scope>
    <source>
        <strain evidence="2">cv. RG33-2</strain>
    </source>
</reference>
<dbReference type="SUPFAM" id="SSF53098">
    <property type="entry name" value="Ribonuclease H-like"/>
    <property type="match status" value="1"/>
</dbReference>
<name>A0A2P5D378_TREOI</name>
<evidence type="ECO:0000313" key="2">
    <source>
        <dbReference type="Proteomes" id="UP000237000"/>
    </source>
</evidence>
<accession>A0A2P5D378</accession>
<organism evidence="1 2">
    <name type="scientific">Trema orientale</name>
    <name type="common">Charcoal tree</name>
    <name type="synonym">Celtis orientalis</name>
    <dbReference type="NCBI Taxonomy" id="63057"/>
    <lineage>
        <taxon>Eukaryota</taxon>
        <taxon>Viridiplantae</taxon>
        <taxon>Streptophyta</taxon>
        <taxon>Embryophyta</taxon>
        <taxon>Tracheophyta</taxon>
        <taxon>Spermatophyta</taxon>
        <taxon>Magnoliopsida</taxon>
        <taxon>eudicotyledons</taxon>
        <taxon>Gunneridae</taxon>
        <taxon>Pentapetalae</taxon>
        <taxon>rosids</taxon>
        <taxon>fabids</taxon>
        <taxon>Rosales</taxon>
        <taxon>Cannabaceae</taxon>
        <taxon>Trema</taxon>
    </lineage>
</organism>
<gene>
    <name evidence="1" type="ORF">TorRG33x02_263510</name>
</gene>
<sequence length="222" mass="24867">MASSIELISDAVETRPGASKRAKKLNWTSSWAPRCASTLERWRHGAQKVAPRYLSTGTVVPEMGTATNGQAELANRDVKQTLEKTVNPNRKDWSLRLSDALWVYRTAYKTVLGIPPYRLRSPYSRVDEGDIRRDLSRRFEALVIRRAHGVHARAGARESPRNMRAPRLQQCQVVSDPVLLSLCATESSAIHKPTLHQIDFDFFFSQSRASLVPSLTISAAPD</sequence>
<proteinExistence type="predicted"/>
<dbReference type="InterPro" id="IPR012337">
    <property type="entry name" value="RNaseH-like_sf"/>
</dbReference>
<dbReference type="InParanoid" id="A0A2P5D378"/>
<comment type="caution">
    <text evidence="1">The sequence shown here is derived from an EMBL/GenBank/DDBJ whole genome shotgun (WGS) entry which is preliminary data.</text>
</comment>
<dbReference type="GO" id="GO:0003676">
    <property type="term" value="F:nucleic acid binding"/>
    <property type="evidence" value="ECO:0007669"/>
    <property type="project" value="InterPro"/>
</dbReference>